<reference evidence="2 3" key="1">
    <citation type="submission" date="2020-05" db="EMBL/GenBank/DDBJ databases">
        <title>Identification and distribution of gene clusters putatively required for synthesis of sphingolipid metabolism inhibitors in phylogenetically diverse species of the filamentous fungus Fusarium.</title>
        <authorList>
            <person name="Kim H.-S."/>
            <person name="Busman M."/>
            <person name="Brown D.W."/>
            <person name="Divon H."/>
            <person name="Uhlig S."/>
            <person name="Proctor R.H."/>
        </authorList>
    </citation>
    <scope>NUCLEOTIDE SEQUENCE [LARGE SCALE GENOMIC DNA]</scope>
    <source>
        <strain evidence="2 3">NRRL 53147</strain>
    </source>
</reference>
<sequence length="184" mass="20370">MNSMLAKSWDPDACHAVYGTSIFIAISAFGMFPSSDSIRFNIGSDEGKKTNVSREKQSGNANAVDVSAQYWVSKIRAEVELDPSMSVGYIVSPASQGPRNAVPEFFVDEDIEIPISKRIVTVAYDQIHYSQIVIVDFNRLEWPHVVVATLTPIVSLKKPTLSSPIEYVKDSPNDITLREWTSGE</sequence>
<feature type="transmembrane region" description="Helical" evidence="1">
    <location>
        <begin position="15"/>
        <end position="32"/>
    </location>
</feature>
<dbReference type="Proteomes" id="UP000522262">
    <property type="component" value="Unassembled WGS sequence"/>
</dbReference>
<organism evidence="2 3">
    <name type="scientific">Fusarium mexicanum</name>
    <dbReference type="NCBI Taxonomy" id="751941"/>
    <lineage>
        <taxon>Eukaryota</taxon>
        <taxon>Fungi</taxon>
        <taxon>Dikarya</taxon>
        <taxon>Ascomycota</taxon>
        <taxon>Pezizomycotina</taxon>
        <taxon>Sordariomycetes</taxon>
        <taxon>Hypocreomycetidae</taxon>
        <taxon>Hypocreales</taxon>
        <taxon>Nectriaceae</taxon>
        <taxon>Fusarium</taxon>
        <taxon>Fusarium fujikuroi species complex</taxon>
    </lineage>
</organism>
<keyword evidence="1" id="KW-0812">Transmembrane</keyword>
<gene>
    <name evidence="2" type="ORF">FMEXI_9806</name>
</gene>
<dbReference type="EMBL" id="JAAOAM010000231">
    <property type="protein sequence ID" value="KAF5537599.1"/>
    <property type="molecule type" value="Genomic_DNA"/>
</dbReference>
<comment type="caution">
    <text evidence="2">The sequence shown here is derived from an EMBL/GenBank/DDBJ whole genome shotgun (WGS) entry which is preliminary data.</text>
</comment>
<protein>
    <submittedName>
        <fullName evidence="2">Uncharacterized protein</fullName>
    </submittedName>
</protein>
<evidence type="ECO:0000256" key="1">
    <source>
        <dbReference type="SAM" id="Phobius"/>
    </source>
</evidence>
<evidence type="ECO:0000313" key="3">
    <source>
        <dbReference type="Proteomes" id="UP000522262"/>
    </source>
</evidence>
<keyword evidence="1" id="KW-0472">Membrane</keyword>
<keyword evidence="3" id="KW-1185">Reference proteome</keyword>
<name>A0A8H5IJA6_9HYPO</name>
<evidence type="ECO:0000313" key="2">
    <source>
        <dbReference type="EMBL" id="KAF5537599.1"/>
    </source>
</evidence>
<dbReference type="AlphaFoldDB" id="A0A8H5IJA6"/>
<proteinExistence type="predicted"/>
<accession>A0A8H5IJA6</accession>
<keyword evidence="1" id="KW-1133">Transmembrane helix</keyword>